<gene>
    <name evidence="3" type="ORF">LZC95_18985</name>
</gene>
<keyword evidence="2" id="KW-1133">Transmembrane helix</keyword>
<feature type="transmembrane region" description="Helical" evidence="2">
    <location>
        <begin position="43"/>
        <end position="62"/>
    </location>
</feature>
<name>A0ABZ2KK19_9BACT</name>
<dbReference type="Gene3D" id="1.25.40.10">
    <property type="entry name" value="Tetratricopeptide repeat domain"/>
    <property type="match status" value="1"/>
</dbReference>
<protein>
    <submittedName>
        <fullName evidence="3">Uncharacterized protein</fullName>
    </submittedName>
</protein>
<dbReference type="RefSeq" id="WP_394849517.1">
    <property type="nucleotide sequence ID" value="NZ_CP089982.1"/>
</dbReference>
<evidence type="ECO:0000256" key="2">
    <source>
        <dbReference type="SAM" id="Phobius"/>
    </source>
</evidence>
<keyword evidence="4" id="KW-1185">Reference proteome</keyword>
<sequence>MSHRLGELLRNATPPVTRQEHLEGRARLIASVEKMRKPARARFYALAAAGAAITMALVAAAATRHWSPTPAPSTTAAPMPVPAPSDAPPAPVPAPELAPLLEPEIIELEPQEKPATRAVVPPTPAPTWRELVARGEFQRVLREAKAAGFGHVLRTRPATDLRALGDAVRYSGDEDLQARAVYESIRDRFPGTDDAHVSAFVLGRLCEEHANRPDDAIAWYATYLREAGTGPFAGDARGRTMVLVARRSGRQAARPLALEYLKLYPHGPYEKPALDLTR</sequence>
<feature type="compositionally biased region" description="Pro residues" evidence="1">
    <location>
        <begin position="79"/>
        <end position="92"/>
    </location>
</feature>
<keyword evidence="2" id="KW-0812">Transmembrane</keyword>
<accession>A0ABZ2KK19</accession>
<evidence type="ECO:0000313" key="3">
    <source>
        <dbReference type="EMBL" id="WXA98894.1"/>
    </source>
</evidence>
<organism evidence="3 4">
    <name type="scientific">Pendulispora brunnea</name>
    <dbReference type="NCBI Taxonomy" id="2905690"/>
    <lineage>
        <taxon>Bacteria</taxon>
        <taxon>Pseudomonadati</taxon>
        <taxon>Myxococcota</taxon>
        <taxon>Myxococcia</taxon>
        <taxon>Myxococcales</taxon>
        <taxon>Sorangiineae</taxon>
        <taxon>Pendulisporaceae</taxon>
        <taxon>Pendulispora</taxon>
    </lineage>
</organism>
<evidence type="ECO:0000256" key="1">
    <source>
        <dbReference type="SAM" id="MobiDB-lite"/>
    </source>
</evidence>
<proteinExistence type="predicted"/>
<evidence type="ECO:0000313" key="4">
    <source>
        <dbReference type="Proteomes" id="UP001379533"/>
    </source>
</evidence>
<reference evidence="3 4" key="1">
    <citation type="submission" date="2021-12" db="EMBL/GenBank/DDBJ databases">
        <title>Discovery of the Pendulisporaceae a myxobacterial family with distinct sporulation behavior and unique specialized metabolism.</title>
        <authorList>
            <person name="Garcia R."/>
            <person name="Popoff A."/>
            <person name="Bader C.D."/>
            <person name="Loehr J."/>
            <person name="Walesch S."/>
            <person name="Walt C."/>
            <person name="Boldt J."/>
            <person name="Bunk B."/>
            <person name="Haeckl F.J.F.P.J."/>
            <person name="Gunesch A.P."/>
            <person name="Birkelbach J."/>
            <person name="Nuebel U."/>
            <person name="Pietschmann T."/>
            <person name="Bach T."/>
            <person name="Mueller R."/>
        </authorList>
    </citation>
    <scope>NUCLEOTIDE SEQUENCE [LARGE SCALE GENOMIC DNA]</scope>
    <source>
        <strain evidence="3 4">MSr12523</strain>
    </source>
</reference>
<dbReference type="InterPro" id="IPR011990">
    <property type="entry name" value="TPR-like_helical_dom_sf"/>
</dbReference>
<keyword evidence="2" id="KW-0472">Membrane</keyword>
<dbReference type="Proteomes" id="UP001379533">
    <property type="component" value="Chromosome"/>
</dbReference>
<feature type="region of interest" description="Disordered" evidence="1">
    <location>
        <begin position="66"/>
        <end position="92"/>
    </location>
</feature>
<dbReference type="EMBL" id="CP089982">
    <property type="protein sequence ID" value="WXA98894.1"/>
    <property type="molecule type" value="Genomic_DNA"/>
</dbReference>